<gene>
    <name evidence="2" type="ORF">LTRI10_LOCUS23722</name>
</gene>
<feature type="region of interest" description="Disordered" evidence="1">
    <location>
        <begin position="1"/>
        <end position="23"/>
    </location>
</feature>
<sequence length="81" mass="8863">MATGSAGMGSDDGAEELLMRGDGDGDWQWRAGSCYDDWGWRGCRQDVRTGRVDGGRVWCCSSPSVHEESKTKTELELGFLS</sequence>
<evidence type="ECO:0000256" key="1">
    <source>
        <dbReference type="SAM" id="MobiDB-lite"/>
    </source>
</evidence>
<proteinExistence type="predicted"/>
<organism evidence="2 3">
    <name type="scientific">Linum trigynum</name>
    <dbReference type="NCBI Taxonomy" id="586398"/>
    <lineage>
        <taxon>Eukaryota</taxon>
        <taxon>Viridiplantae</taxon>
        <taxon>Streptophyta</taxon>
        <taxon>Embryophyta</taxon>
        <taxon>Tracheophyta</taxon>
        <taxon>Spermatophyta</taxon>
        <taxon>Magnoliopsida</taxon>
        <taxon>eudicotyledons</taxon>
        <taxon>Gunneridae</taxon>
        <taxon>Pentapetalae</taxon>
        <taxon>rosids</taxon>
        <taxon>fabids</taxon>
        <taxon>Malpighiales</taxon>
        <taxon>Linaceae</taxon>
        <taxon>Linum</taxon>
    </lineage>
</organism>
<evidence type="ECO:0000313" key="3">
    <source>
        <dbReference type="Proteomes" id="UP001497516"/>
    </source>
</evidence>
<protein>
    <submittedName>
        <fullName evidence="2">Uncharacterized protein</fullName>
    </submittedName>
</protein>
<dbReference type="Proteomes" id="UP001497516">
    <property type="component" value="Chromosome 4"/>
</dbReference>
<reference evidence="2 3" key="1">
    <citation type="submission" date="2024-04" db="EMBL/GenBank/DDBJ databases">
        <authorList>
            <person name="Fracassetti M."/>
        </authorList>
    </citation>
    <scope>NUCLEOTIDE SEQUENCE [LARGE SCALE GENOMIC DNA]</scope>
</reference>
<dbReference type="EMBL" id="OZ034817">
    <property type="protein sequence ID" value="CAL1382395.1"/>
    <property type="molecule type" value="Genomic_DNA"/>
</dbReference>
<dbReference type="AlphaFoldDB" id="A0AAV2E930"/>
<evidence type="ECO:0000313" key="2">
    <source>
        <dbReference type="EMBL" id="CAL1382395.1"/>
    </source>
</evidence>
<accession>A0AAV2E930</accession>
<name>A0AAV2E930_9ROSI</name>
<keyword evidence="3" id="KW-1185">Reference proteome</keyword>